<dbReference type="Proteomes" id="UP000237819">
    <property type="component" value="Unassembled WGS sequence"/>
</dbReference>
<name>A0A2S8GQM8_9BACT</name>
<comment type="caution">
    <text evidence="1">The sequence shown here is derived from an EMBL/GenBank/DDBJ whole genome shotgun (WGS) entry which is preliminary data.</text>
</comment>
<sequence>MRILAALVSSALVLLLVKAYLTVDHSSADAAPHVETLENAAGTFRLELELSFDAGPDRFSENLSGASSVTVRFAGNVLYQTDKPVAAGQKIEIADVGDVIAGRNEFLIEATPQSPGPPLFAKASIYSSEQHEPIAERFVWAPVGSALLSGVANFSTTADSPPSAGETP</sequence>
<dbReference type="AlphaFoldDB" id="A0A2S8GQM8"/>
<dbReference type="RefSeq" id="WP_105334865.1">
    <property type="nucleotide sequence ID" value="NZ_PUHZ01000008.1"/>
</dbReference>
<gene>
    <name evidence="1" type="ORF">C5Y93_07855</name>
</gene>
<evidence type="ECO:0000313" key="2">
    <source>
        <dbReference type="Proteomes" id="UP000237819"/>
    </source>
</evidence>
<dbReference type="EMBL" id="PUHZ01000008">
    <property type="protein sequence ID" value="PQO46739.1"/>
    <property type="molecule type" value="Genomic_DNA"/>
</dbReference>
<accession>A0A2S8GQM8</accession>
<protein>
    <submittedName>
        <fullName evidence="1">Uncharacterized protein</fullName>
    </submittedName>
</protein>
<evidence type="ECO:0000313" key="1">
    <source>
        <dbReference type="EMBL" id="PQO46739.1"/>
    </source>
</evidence>
<proteinExistence type="predicted"/>
<reference evidence="1 2" key="1">
    <citation type="submission" date="2018-02" db="EMBL/GenBank/DDBJ databases">
        <title>Comparative genomes isolates from brazilian mangrove.</title>
        <authorList>
            <person name="Araujo J.E."/>
            <person name="Taketani R.G."/>
            <person name="Silva M.C.P."/>
            <person name="Loureco M.V."/>
            <person name="Andreote F.D."/>
        </authorList>
    </citation>
    <scope>NUCLEOTIDE SEQUENCE [LARGE SCALE GENOMIC DNA]</scope>
    <source>
        <strain evidence="1 2">Nap-Phe MGV</strain>
    </source>
</reference>
<organism evidence="1 2">
    <name type="scientific">Blastopirellula marina</name>
    <dbReference type="NCBI Taxonomy" id="124"/>
    <lineage>
        <taxon>Bacteria</taxon>
        <taxon>Pseudomonadati</taxon>
        <taxon>Planctomycetota</taxon>
        <taxon>Planctomycetia</taxon>
        <taxon>Pirellulales</taxon>
        <taxon>Pirellulaceae</taxon>
        <taxon>Blastopirellula</taxon>
    </lineage>
</organism>
<dbReference type="OrthoDB" id="279747at2"/>